<dbReference type="EMBL" id="KB445792">
    <property type="protein sequence ID" value="EMD40701.1"/>
    <property type="molecule type" value="Genomic_DNA"/>
</dbReference>
<evidence type="ECO:0000313" key="7">
    <source>
        <dbReference type="EMBL" id="EMD40701.1"/>
    </source>
</evidence>
<keyword evidence="4" id="KW-0067">ATP-binding</keyword>
<proteinExistence type="inferred from homology"/>
<sequence length="719" mass="79715">MVHTTESDISSSDTIATGRGDAALWLPHSPESSRTFRFLEKIRDKYSIDISSYHDLYKWSTDHIDKFWSEVWDETEVCGYKGNHVVDTSLPPPANPLWFAEAKVNYAENMLRCRSASKAALIEILEPEQDRPTPLPRVVTYAELYQLVANTVSALLSHGLKAGDRVASYSSNCIENVAACLASSAIGCVWVSAAADFGAEGVLERFEQVQPKLIISVEAVVYNGKTHEHLPKLHALLRGLSDRANLRPKVIVLSRTSSTRDDAQWQSDWIDWDEFLSEGKEKKLGLKPDGEIDWQRLDFNWPLWILFSSGTTGRPKPIVHRAGGMLLQAKKEFVICADLHPEDVFFYYTTTGWMMWNFLVSGLSVGCTIVLYDGSPLRDPSFLWRLVDQLGITIFGTSAKYIDQLSKVYRPAEHNDLSTLRHIYSTGSPLSPPLFDFVYEHIRKNVLLGSITGGTDICSLFAGMCTALPVFRGEIQCRLLGMAVEAFTPTGVVAAPDEAGELVCLRPFPCMPVGFWPLPGYGSEEAVKAAQARYQQAYFSEFQNVWFHGDHIIVTRSRAGNGGGLIMLGRSDGVLNPGGIRFGSAEIYDVIELCFPPASSHAGHAIVDCLAVGQSIAKGSDERVILFVKLLEGQTLGADLEKRIRAEIRKRRSARHVPAEVIQVRDIPYTVNMKRVEVPVKKIINGAPISSVNPATLRNPECLVEYEALGKILREKVGA</sequence>
<dbReference type="InterPro" id="IPR000873">
    <property type="entry name" value="AMP-dep_synth/lig_dom"/>
</dbReference>
<dbReference type="GO" id="GO:0030729">
    <property type="term" value="F:acetoacetate-CoA ligase activity"/>
    <property type="evidence" value="ECO:0007669"/>
    <property type="project" value="InterPro"/>
</dbReference>
<organism evidence="7 8">
    <name type="scientific">Ceriporiopsis subvermispora (strain B)</name>
    <name type="common">White-rot fungus</name>
    <name type="synonym">Gelatoporia subvermispora</name>
    <dbReference type="NCBI Taxonomy" id="914234"/>
    <lineage>
        <taxon>Eukaryota</taxon>
        <taxon>Fungi</taxon>
        <taxon>Dikarya</taxon>
        <taxon>Basidiomycota</taxon>
        <taxon>Agaricomycotina</taxon>
        <taxon>Agaricomycetes</taxon>
        <taxon>Polyporales</taxon>
        <taxon>Gelatoporiaceae</taxon>
        <taxon>Gelatoporia</taxon>
    </lineage>
</organism>
<dbReference type="HOGENOM" id="CLU_000022_3_3_1"/>
<dbReference type="Proteomes" id="UP000016930">
    <property type="component" value="Unassembled WGS sequence"/>
</dbReference>
<evidence type="ECO:0000256" key="2">
    <source>
        <dbReference type="ARBA" id="ARBA00022598"/>
    </source>
</evidence>
<dbReference type="AlphaFoldDB" id="M2RPA1"/>
<name>M2RPA1_CERS8</name>
<evidence type="ECO:0000256" key="3">
    <source>
        <dbReference type="ARBA" id="ARBA00022741"/>
    </source>
</evidence>
<evidence type="ECO:0000259" key="5">
    <source>
        <dbReference type="Pfam" id="PF00501"/>
    </source>
</evidence>
<dbReference type="Pfam" id="PF16177">
    <property type="entry name" value="ACAS_N"/>
    <property type="match status" value="1"/>
</dbReference>
<protein>
    <recommendedName>
        <fullName evidence="9">AMP-dependent synthetase/ligase domain-containing protein</fullName>
    </recommendedName>
</protein>
<evidence type="ECO:0000259" key="6">
    <source>
        <dbReference type="Pfam" id="PF16177"/>
    </source>
</evidence>
<dbReference type="GO" id="GO:0005524">
    <property type="term" value="F:ATP binding"/>
    <property type="evidence" value="ECO:0007669"/>
    <property type="project" value="UniProtKB-KW"/>
</dbReference>
<keyword evidence="8" id="KW-1185">Reference proteome</keyword>
<dbReference type="InterPro" id="IPR020845">
    <property type="entry name" value="AMP-binding_CS"/>
</dbReference>
<evidence type="ECO:0000256" key="1">
    <source>
        <dbReference type="ARBA" id="ARBA00006432"/>
    </source>
</evidence>
<dbReference type="SUPFAM" id="SSF56801">
    <property type="entry name" value="Acetyl-CoA synthetase-like"/>
    <property type="match status" value="1"/>
</dbReference>
<dbReference type="PANTHER" id="PTHR42921:SF1">
    <property type="entry name" value="ACETOACETYL-COA SYNTHETASE"/>
    <property type="match status" value="1"/>
</dbReference>
<dbReference type="GO" id="GO:0006629">
    <property type="term" value="P:lipid metabolic process"/>
    <property type="evidence" value="ECO:0007669"/>
    <property type="project" value="InterPro"/>
</dbReference>
<dbReference type="InterPro" id="IPR042099">
    <property type="entry name" value="ANL_N_sf"/>
</dbReference>
<keyword evidence="3" id="KW-0547">Nucleotide-binding</keyword>
<dbReference type="InterPro" id="IPR045851">
    <property type="entry name" value="AMP-bd_C_sf"/>
</dbReference>
<feature type="domain" description="Acetyl-coenzyme A synthetase N-terminal" evidence="6">
    <location>
        <begin position="53"/>
        <end position="109"/>
    </location>
</feature>
<dbReference type="Pfam" id="PF00501">
    <property type="entry name" value="AMP-binding"/>
    <property type="match status" value="1"/>
</dbReference>
<dbReference type="PROSITE" id="PS00455">
    <property type="entry name" value="AMP_BINDING"/>
    <property type="match status" value="1"/>
</dbReference>
<dbReference type="STRING" id="914234.M2RPA1"/>
<dbReference type="NCBIfam" id="NF002937">
    <property type="entry name" value="PRK03584.1"/>
    <property type="match status" value="1"/>
</dbReference>
<accession>M2RPA1</accession>
<dbReference type="InterPro" id="IPR005914">
    <property type="entry name" value="Acac_CoA_synth"/>
</dbReference>
<dbReference type="OrthoDB" id="10253869at2759"/>
<evidence type="ECO:0000313" key="8">
    <source>
        <dbReference type="Proteomes" id="UP000016930"/>
    </source>
</evidence>
<dbReference type="NCBIfam" id="TIGR01217">
    <property type="entry name" value="ac_ac_CoA_syn"/>
    <property type="match status" value="1"/>
</dbReference>
<feature type="domain" description="AMP-dependent synthetase/ligase" evidence="5">
    <location>
        <begin position="138"/>
        <end position="503"/>
    </location>
</feature>
<dbReference type="Gene3D" id="3.30.300.30">
    <property type="match status" value="1"/>
</dbReference>
<comment type="similarity">
    <text evidence="1">Belongs to the ATP-dependent AMP-binding enzyme family.</text>
</comment>
<evidence type="ECO:0008006" key="9">
    <source>
        <dbReference type="Google" id="ProtNLM"/>
    </source>
</evidence>
<gene>
    <name evidence="7" type="ORF">CERSUDRAFT_80350</name>
</gene>
<dbReference type="Gene3D" id="3.40.50.12780">
    <property type="entry name" value="N-terminal domain of ligase-like"/>
    <property type="match status" value="1"/>
</dbReference>
<keyword evidence="2" id="KW-0436">Ligase</keyword>
<dbReference type="InterPro" id="IPR032387">
    <property type="entry name" value="ACAS_N"/>
</dbReference>
<reference evidence="7 8" key="1">
    <citation type="journal article" date="2012" name="Proc. Natl. Acad. Sci. U.S.A.">
        <title>Comparative genomics of Ceriporiopsis subvermispora and Phanerochaete chrysosporium provide insight into selective ligninolysis.</title>
        <authorList>
            <person name="Fernandez-Fueyo E."/>
            <person name="Ruiz-Duenas F.J."/>
            <person name="Ferreira P."/>
            <person name="Floudas D."/>
            <person name="Hibbett D.S."/>
            <person name="Canessa P."/>
            <person name="Larrondo L.F."/>
            <person name="James T.Y."/>
            <person name="Seelenfreund D."/>
            <person name="Lobos S."/>
            <person name="Polanco R."/>
            <person name="Tello M."/>
            <person name="Honda Y."/>
            <person name="Watanabe T."/>
            <person name="Watanabe T."/>
            <person name="Ryu J.S."/>
            <person name="Kubicek C.P."/>
            <person name="Schmoll M."/>
            <person name="Gaskell J."/>
            <person name="Hammel K.E."/>
            <person name="St John F.J."/>
            <person name="Vanden Wymelenberg A."/>
            <person name="Sabat G."/>
            <person name="Splinter BonDurant S."/>
            <person name="Syed K."/>
            <person name="Yadav J.S."/>
            <person name="Doddapaneni H."/>
            <person name="Subramanian V."/>
            <person name="Lavin J.L."/>
            <person name="Oguiza J.A."/>
            <person name="Perez G."/>
            <person name="Pisabarro A.G."/>
            <person name="Ramirez L."/>
            <person name="Santoyo F."/>
            <person name="Master E."/>
            <person name="Coutinho P.M."/>
            <person name="Henrissat B."/>
            <person name="Lombard V."/>
            <person name="Magnuson J.K."/>
            <person name="Kuees U."/>
            <person name="Hori C."/>
            <person name="Igarashi K."/>
            <person name="Samejima M."/>
            <person name="Held B.W."/>
            <person name="Barry K.W."/>
            <person name="LaButti K.M."/>
            <person name="Lapidus A."/>
            <person name="Lindquist E.A."/>
            <person name="Lucas S.M."/>
            <person name="Riley R."/>
            <person name="Salamov A.A."/>
            <person name="Hoffmeister D."/>
            <person name="Schwenk D."/>
            <person name="Hadar Y."/>
            <person name="Yarden O."/>
            <person name="de Vries R.P."/>
            <person name="Wiebenga A."/>
            <person name="Stenlid J."/>
            <person name="Eastwood D."/>
            <person name="Grigoriev I.V."/>
            <person name="Berka R.M."/>
            <person name="Blanchette R.A."/>
            <person name="Kersten P."/>
            <person name="Martinez A.T."/>
            <person name="Vicuna R."/>
            <person name="Cullen D."/>
        </authorList>
    </citation>
    <scope>NUCLEOTIDE SEQUENCE [LARGE SCALE GENOMIC DNA]</scope>
    <source>
        <strain evidence="7 8">B</strain>
    </source>
</reference>
<dbReference type="PANTHER" id="PTHR42921">
    <property type="entry name" value="ACETOACETYL-COA SYNTHETASE"/>
    <property type="match status" value="1"/>
</dbReference>
<evidence type="ECO:0000256" key="4">
    <source>
        <dbReference type="ARBA" id="ARBA00022840"/>
    </source>
</evidence>